<evidence type="ECO:0000256" key="3">
    <source>
        <dbReference type="ARBA" id="ARBA00023125"/>
    </source>
</evidence>
<evidence type="ECO:0000256" key="2">
    <source>
        <dbReference type="ARBA" id="ARBA00022908"/>
    </source>
</evidence>
<dbReference type="Pfam" id="PF00589">
    <property type="entry name" value="Phage_integrase"/>
    <property type="match status" value="1"/>
</dbReference>
<gene>
    <name evidence="8" type="ORF">BG258_09925</name>
</gene>
<dbReference type="Proteomes" id="UP000094784">
    <property type="component" value="Unassembled WGS sequence"/>
</dbReference>
<dbReference type="OrthoDB" id="107900at2"/>
<organism evidence="8 9">
    <name type="scientific">Lysinibacillus fusiformis</name>
    <dbReference type="NCBI Taxonomy" id="28031"/>
    <lineage>
        <taxon>Bacteria</taxon>
        <taxon>Bacillati</taxon>
        <taxon>Bacillota</taxon>
        <taxon>Bacilli</taxon>
        <taxon>Bacillales</taxon>
        <taxon>Bacillaceae</taxon>
        <taxon>Lysinibacillus</taxon>
    </lineage>
</organism>
<keyword evidence="2" id="KW-0229">DNA integration</keyword>
<dbReference type="PANTHER" id="PTHR30349">
    <property type="entry name" value="PHAGE INTEGRASE-RELATED"/>
    <property type="match status" value="1"/>
</dbReference>
<comment type="similarity">
    <text evidence="1">Belongs to the 'phage' integrase family.</text>
</comment>
<feature type="domain" description="Tyr recombinase" evidence="6">
    <location>
        <begin position="107"/>
        <end position="297"/>
    </location>
</feature>
<protein>
    <submittedName>
        <fullName evidence="8">Integrase</fullName>
    </submittedName>
</protein>
<dbReference type="GO" id="GO:0003677">
    <property type="term" value="F:DNA binding"/>
    <property type="evidence" value="ECO:0007669"/>
    <property type="project" value="UniProtKB-UniRule"/>
</dbReference>
<accession>A0A1E4R6U1</accession>
<evidence type="ECO:0000256" key="4">
    <source>
        <dbReference type="ARBA" id="ARBA00023172"/>
    </source>
</evidence>
<sequence>MLLKFAIQDFLDEKELQNLSKHTLHSYKAFFKEFKRWLYEKEIVDVDDITPTIIKSYLLYCKNERGNSAPTINTKLKHLKAFFNHLQDNEFLLKNPMIKISKMKEDTQIEVFTDAHIRKMLAYYRRTKGKDKQFIAFRNSCIITTLLGTGIRIGELLNLQWSDIDTENYLMTIYGKNRRQETVPLTSKVLQELLEYKLFCERHFGTLSNFVFVKYNNTQLTYDSIKNMFMKLQEVMNFTDVRLSAHTFRHTFSHRFLMSGGDVFTLQKILRHKNLSMTEKYLALWGTALHEQNEKYNPLNDFDL</sequence>
<dbReference type="InterPro" id="IPR044068">
    <property type="entry name" value="CB"/>
</dbReference>
<dbReference type="GO" id="GO:0006310">
    <property type="term" value="P:DNA recombination"/>
    <property type="evidence" value="ECO:0007669"/>
    <property type="project" value="UniProtKB-KW"/>
</dbReference>
<reference evidence="8 9" key="1">
    <citation type="submission" date="2016-09" db="EMBL/GenBank/DDBJ databases">
        <title>Draft genome sequence of the soil isolate, Lysinibacillus fusiformis M5, a potential hypoxanthine producer.</title>
        <authorList>
            <person name="Gallegos-Monterrosa R."/>
            <person name="Maroti G."/>
            <person name="Balint B."/>
            <person name="Kovacs A.T."/>
        </authorList>
    </citation>
    <scope>NUCLEOTIDE SEQUENCE [LARGE SCALE GENOMIC DNA]</scope>
    <source>
        <strain evidence="8 9">M5</strain>
    </source>
</reference>
<dbReference type="GO" id="GO:0015074">
    <property type="term" value="P:DNA integration"/>
    <property type="evidence" value="ECO:0007669"/>
    <property type="project" value="UniProtKB-KW"/>
</dbReference>
<comment type="caution">
    <text evidence="8">The sequence shown here is derived from an EMBL/GenBank/DDBJ whole genome shotgun (WGS) entry which is preliminary data.</text>
</comment>
<evidence type="ECO:0000313" key="8">
    <source>
        <dbReference type="EMBL" id="ODV56192.1"/>
    </source>
</evidence>
<dbReference type="CDD" id="cd00397">
    <property type="entry name" value="DNA_BRE_C"/>
    <property type="match status" value="1"/>
</dbReference>
<dbReference type="InterPro" id="IPR013762">
    <property type="entry name" value="Integrase-like_cat_sf"/>
</dbReference>
<dbReference type="Gene3D" id="1.10.150.130">
    <property type="match status" value="1"/>
</dbReference>
<dbReference type="InterPro" id="IPR011010">
    <property type="entry name" value="DNA_brk_join_enz"/>
</dbReference>
<dbReference type="PROSITE" id="PS51898">
    <property type="entry name" value="TYR_RECOMBINASE"/>
    <property type="match status" value="1"/>
</dbReference>
<dbReference type="Gene3D" id="1.10.443.10">
    <property type="entry name" value="Intergrase catalytic core"/>
    <property type="match status" value="1"/>
</dbReference>
<evidence type="ECO:0000259" key="7">
    <source>
        <dbReference type="PROSITE" id="PS51900"/>
    </source>
</evidence>
<dbReference type="RefSeq" id="WP_069481198.1">
    <property type="nucleotide sequence ID" value="NZ_KV766182.1"/>
</dbReference>
<proteinExistence type="inferred from homology"/>
<dbReference type="Pfam" id="PF13495">
    <property type="entry name" value="Phage_int_SAM_4"/>
    <property type="match status" value="1"/>
</dbReference>
<dbReference type="PROSITE" id="PS51900">
    <property type="entry name" value="CB"/>
    <property type="match status" value="1"/>
</dbReference>
<keyword evidence="4" id="KW-0233">DNA recombination</keyword>
<dbReference type="InterPro" id="IPR002104">
    <property type="entry name" value="Integrase_catalytic"/>
</dbReference>
<dbReference type="PANTHER" id="PTHR30349:SF41">
    <property type="entry name" value="INTEGRASE_RECOMBINASE PROTEIN MJ0367-RELATED"/>
    <property type="match status" value="1"/>
</dbReference>
<dbReference type="EMBL" id="MECQ01000001">
    <property type="protein sequence ID" value="ODV56192.1"/>
    <property type="molecule type" value="Genomic_DNA"/>
</dbReference>
<evidence type="ECO:0000259" key="6">
    <source>
        <dbReference type="PROSITE" id="PS51898"/>
    </source>
</evidence>
<evidence type="ECO:0000256" key="1">
    <source>
        <dbReference type="ARBA" id="ARBA00008857"/>
    </source>
</evidence>
<dbReference type="AlphaFoldDB" id="A0A1E4R6U1"/>
<feature type="domain" description="Core-binding (CB)" evidence="7">
    <location>
        <begin position="1"/>
        <end position="87"/>
    </location>
</feature>
<keyword evidence="3 5" id="KW-0238">DNA-binding</keyword>
<dbReference type="InterPro" id="IPR010998">
    <property type="entry name" value="Integrase_recombinase_N"/>
</dbReference>
<name>A0A1E4R6U1_9BACI</name>
<dbReference type="SUPFAM" id="SSF56349">
    <property type="entry name" value="DNA breaking-rejoining enzymes"/>
    <property type="match status" value="1"/>
</dbReference>
<evidence type="ECO:0000313" key="9">
    <source>
        <dbReference type="Proteomes" id="UP000094784"/>
    </source>
</evidence>
<dbReference type="InterPro" id="IPR050090">
    <property type="entry name" value="Tyrosine_recombinase_XerCD"/>
</dbReference>
<dbReference type="InterPro" id="IPR004107">
    <property type="entry name" value="Integrase_SAM-like_N"/>
</dbReference>
<evidence type="ECO:0000256" key="5">
    <source>
        <dbReference type="PROSITE-ProRule" id="PRU01248"/>
    </source>
</evidence>